<dbReference type="HOGENOM" id="CLU_181375_0_0_0"/>
<protein>
    <recommendedName>
        <fullName evidence="3">Antitoxin</fullName>
    </recommendedName>
</protein>
<name>B7IG76_THEAB</name>
<dbReference type="AlphaFoldDB" id="B7IG76"/>
<dbReference type="KEGG" id="taf:THA_604"/>
<keyword evidence="2" id="KW-1185">Reference proteome</keyword>
<reference evidence="1 2" key="1">
    <citation type="journal article" date="2009" name="J. Bacteriol.">
        <title>The genome of Thermosipho africanus TCF52B: lateral genetic connections to the Firmicutes and Archaea.</title>
        <authorList>
            <person name="Nesboe C.L."/>
            <person name="Bapteste E."/>
            <person name="Curtis B."/>
            <person name="Dahle H."/>
            <person name="Lopez P."/>
            <person name="Macleod D."/>
            <person name="Dlutek M."/>
            <person name="Bowman S."/>
            <person name="Zhaxybayeva O."/>
            <person name="Birkeland N.-K."/>
            <person name="Doolittle W.F."/>
        </authorList>
    </citation>
    <scope>NUCLEOTIDE SEQUENCE [LARGE SCALE GENOMIC DNA]</scope>
    <source>
        <strain evidence="1 2">TCF52B</strain>
    </source>
</reference>
<dbReference type="EMBL" id="CP001185">
    <property type="protein sequence ID" value="ACJ75090.1"/>
    <property type="molecule type" value="Genomic_DNA"/>
</dbReference>
<accession>B7IG76</accession>
<dbReference type="eggNOG" id="COG4118">
    <property type="taxonomic scope" value="Bacteria"/>
</dbReference>
<sequence>MSKIRYVRSREIRSNPAILWKENETIITSNGKPKAIVIRIENDIESTLAAFRQVKAMRAVEKMRLISKQKGLDKISDEEIDKVIDEEQGEGSC</sequence>
<organism evidence="1 2">
    <name type="scientific">Thermosipho africanus (strain TCF52B)</name>
    <dbReference type="NCBI Taxonomy" id="484019"/>
    <lineage>
        <taxon>Bacteria</taxon>
        <taxon>Thermotogati</taxon>
        <taxon>Thermotogota</taxon>
        <taxon>Thermotogae</taxon>
        <taxon>Thermotogales</taxon>
        <taxon>Fervidobacteriaceae</taxon>
        <taxon>Thermosipho</taxon>
    </lineage>
</organism>
<evidence type="ECO:0000313" key="2">
    <source>
        <dbReference type="Proteomes" id="UP000002453"/>
    </source>
</evidence>
<evidence type="ECO:0008006" key="3">
    <source>
        <dbReference type="Google" id="ProtNLM"/>
    </source>
</evidence>
<dbReference type="Proteomes" id="UP000002453">
    <property type="component" value="Chromosome"/>
</dbReference>
<gene>
    <name evidence="1" type="ordered locus">THA_604</name>
</gene>
<dbReference type="RefSeq" id="WP_012579676.1">
    <property type="nucleotide sequence ID" value="NC_011653.1"/>
</dbReference>
<evidence type="ECO:0000313" key="1">
    <source>
        <dbReference type="EMBL" id="ACJ75090.1"/>
    </source>
</evidence>
<proteinExistence type="predicted"/>